<evidence type="ECO:0000313" key="2">
    <source>
        <dbReference type="Proteomes" id="UP000505355"/>
    </source>
</evidence>
<name>A0A7D4UJX7_9SPHI</name>
<dbReference type="Pfam" id="PF03683">
    <property type="entry name" value="UPF0175"/>
    <property type="match status" value="1"/>
</dbReference>
<evidence type="ECO:0000313" key="1">
    <source>
        <dbReference type="EMBL" id="QKJ29742.1"/>
    </source>
</evidence>
<sequence>MTTMTLQVPEALEKEHDETVRFLAAKLYEAGKLRLGQAAEMCGMRKWDFAEILINYGIHYFEASVLADLEDLKKGAAK</sequence>
<dbReference type="Proteomes" id="UP000505355">
    <property type="component" value="Chromosome"/>
</dbReference>
<keyword evidence="2" id="KW-1185">Reference proteome</keyword>
<dbReference type="AlphaFoldDB" id="A0A7D4UJX7"/>
<dbReference type="KEGG" id="mmab:HQ865_08210"/>
<proteinExistence type="predicted"/>
<accession>A0A7D4UJX7</accession>
<dbReference type="InterPro" id="IPR005368">
    <property type="entry name" value="UPF0175"/>
</dbReference>
<gene>
    <name evidence="1" type="ORF">HQ865_08210</name>
</gene>
<dbReference type="EMBL" id="CP054139">
    <property type="protein sequence ID" value="QKJ29742.1"/>
    <property type="molecule type" value="Genomic_DNA"/>
</dbReference>
<organism evidence="1 2">
    <name type="scientific">Mucilaginibacter mali</name>
    <dbReference type="NCBI Taxonomy" id="2740462"/>
    <lineage>
        <taxon>Bacteria</taxon>
        <taxon>Pseudomonadati</taxon>
        <taxon>Bacteroidota</taxon>
        <taxon>Sphingobacteriia</taxon>
        <taxon>Sphingobacteriales</taxon>
        <taxon>Sphingobacteriaceae</taxon>
        <taxon>Mucilaginibacter</taxon>
    </lineage>
</organism>
<reference evidence="1 2" key="1">
    <citation type="submission" date="2020-05" db="EMBL/GenBank/DDBJ databases">
        <title>Mucilaginibacter mali sp. nov.</title>
        <authorList>
            <person name="Kim H.S."/>
            <person name="Lee K.C."/>
            <person name="Suh M.K."/>
            <person name="Kim J.-S."/>
            <person name="Han K.-I."/>
            <person name="Eom M.K."/>
            <person name="Shin Y.K."/>
            <person name="Lee J.-S."/>
        </authorList>
    </citation>
    <scope>NUCLEOTIDE SEQUENCE [LARGE SCALE GENOMIC DNA]</scope>
    <source>
        <strain evidence="1 2">G2-14</strain>
    </source>
</reference>
<protein>
    <submittedName>
        <fullName evidence="1">UPF0175 family protein</fullName>
    </submittedName>
</protein>